<keyword evidence="3" id="KW-1185">Reference proteome</keyword>
<dbReference type="Gene3D" id="3.10.450.50">
    <property type="match status" value="1"/>
</dbReference>
<dbReference type="Proteomes" id="UP001150941">
    <property type="component" value="Unassembled WGS sequence"/>
</dbReference>
<dbReference type="Pfam" id="PF12680">
    <property type="entry name" value="SnoaL_2"/>
    <property type="match status" value="1"/>
</dbReference>
<name>A0A9W9NYZ1_9EURO</name>
<gene>
    <name evidence="2" type="ORF">N7468_005322</name>
</gene>
<dbReference type="EMBL" id="JAPQKS010000004">
    <property type="protein sequence ID" value="KAJ5232366.1"/>
    <property type="molecule type" value="Genomic_DNA"/>
</dbReference>
<dbReference type="InterPro" id="IPR037401">
    <property type="entry name" value="SnoaL-like"/>
</dbReference>
<dbReference type="InterPro" id="IPR032710">
    <property type="entry name" value="NTF2-like_dom_sf"/>
</dbReference>
<comment type="caution">
    <text evidence="2">The sequence shown here is derived from an EMBL/GenBank/DDBJ whole genome shotgun (WGS) entry which is preliminary data.</text>
</comment>
<accession>A0A9W9NYZ1</accession>
<dbReference type="OrthoDB" id="4158114at2759"/>
<sequence>MGPLPKFTARQILDAFYSAERVYMSAPPEERDFAGIAATLAPDFRMEQTSALPYAGVYHGPQGMHDWAVRMADYFSVVDVRNPEIFELAGSSRIVVVSNVHFKVRKTGEELEYPFVQVITVDLEQGLITEMRPFYWDVAALNKALGLV</sequence>
<organism evidence="2 3">
    <name type="scientific">Penicillium chermesinum</name>
    <dbReference type="NCBI Taxonomy" id="63820"/>
    <lineage>
        <taxon>Eukaryota</taxon>
        <taxon>Fungi</taxon>
        <taxon>Dikarya</taxon>
        <taxon>Ascomycota</taxon>
        <taxon>Pezizomycotina</taxon>
        <taxon>Eurotiomycetes</taxon>
        <taxon>Eurotiomycetidae</taxon>
        <taxon>Eurotiales</taxon>
        <taxon>Aspergillaceae</taxon>
        <taxon>Penicillium</taxon>
    </lineage>
</organism>
<dbReference type="GeneID" id="83201922"/>
<dbReference type="PANTHER" id="PTHR41252:SF1">
    <property type="entry name" value="BLR2505 PROTEIN"/>
    <property type="match status" value="1"/>
</dbReference>
<dbReference type="RefSeq" id="XP_058330359.1">
    <property type="nucleotide sequence ID" value="XM_058474619.1"/>
</dbReference>
<evidence type="ECO:0000313" key="3">
    <source>
        <dbReference type="Proteomes" id="UP001150941"/>
    </source>
</evidence>
<reference evidence="2" key="1">
    <citation type="submission" date="2022-11" db="EMBL/GenBank/DDBJ databases">
        <authorList>
            <person name="Petersen C."/>
        </authorList>
    </citation>
    <scope>NUCLEOTIDE SEQUENCE</scope>
    <source>
        <strain evidence="2">IBT 19713</strain>
    </source>
</reference>
<feature type="domain" description="SnoaL-like" evidence="1">
    <location>
        <begin position="29"/>
        <end position="131"/>
    </location>
</feature>
<evidence type="ECO:0000313" key="2">
    <source>
        <dbReference type="EMBL" id="KAJ5232366.1"/>
    </source>
</evidence>
<dbReference type="PANTHER" id="PTHR41252">
    <property type="entry name" value="BLR2505 PROTEIN"/>
    <property type="match status" value="1"/>
</dbReference>
<dbReference type="AlphaFoldDB" id="A0A9W9NYZ1"/>
<reference evidence="2" key="2">
    <citation type="journal article" date="2023" name="IMA Fungus">
        <title>Comparative genomic study of the Penicillium genus elucidates a diverse pangenome and 15 lateral gene transfer events.</title>
        <authorList>
            <person name="Petersen C."/>
            <person name="Sorensen T."/>
            <person name="Nielsen M.R."/>
            <person name="Sondergaard T.E."/>
            <person name="Sorensen J.L."/>
            <person name="Fitzpatrick D.A."/>
            <person name="Frisvad J.C."/>
            <person name="Nielsen K.L."/>
        </authorList>
    </citation>
    <scope>NUCLEOTIDE SEQUENCE</scope>
    <source>
        <strain evidence="2">IBT 19713</strain>
    </source>
</reference>
<evidence type="ECO:0000259" key="1">
    <source>
        <dbReference type="Pfam" id="PF12680"/>
    </source>
</evidence>
<protein>
    <recommendedName>
        <fullName evidence="1">SnoaL-like domain-containing protein</fullName>
    </recommendedName>
</protein>
<proteinExistence type="predicted"/>
<dbReference type="SUPFAM" id="SSF54427">
    <property type="entry name" value="NTF2-like"/>
    <property type="match status" value="1"/>
</dbReference>